<keyword evidence="2" id="KW-0732">Signal</keyword>
<dbReference type="SUPFAM" id="SSF50249">
    <property type="entry name" value="Nucleic acid-binding proteins"/>
    <property type="match status" value="1"/>
</dbReference>
<feature type="region of interest" description="Disordered" evidence="1">
    <location>
        <begin position="148"/>
        <end position="168"/>
    </location>
</feature>
<evidence type="ECO:0000313" key="4">
    <source>
        <dbReference type="Proteomes" id="UP000515908"/>
    </source>
</evidence>
<evidence type="ECO:0000313" key="3">
    <source>
        <dbReference type="EMBL" id="CAD2214152.1"/>
    </source>
</evidence>
<dbReference type="VEuPathDB" id="TriTrypDB:ADEAN_000159600"/>
<dbReference type="PANTHER" id="PTHR40735:SF3">
    <property type="entry name" value="RNA-EDITING COMPLEX PROTEIN MP42"/>
    <property type="match status" value="1"/>
</dbReference>
<feature type="chain" id="PRO_5028954594" evidence="2">
    <location>
        <begin position="20"/>
        <end position="168"/>
    </location>
</feature>
<sequence length="168" mass="18824">MWRIHRVVHAPLCASLVSAKAWCSQKSTRKVPSLNNVSLVGVIHDIQQGYVFEDAVCQFTLTTTNLENGVVDSGNADSALTECVVEKDHHTIRCFGDVFSNEMKHKLKEGDVVCVSGRLRLNPQLDSAKNKYYYFPFVHVQPPHGQVSRLYSNRQTPPQPTEDGNTVK</sequence>
<feature type="compositionally biased region" description="Polar residues" evidence="1">
    <location>
        <begin position="149"/>
        <end position="168"/>
    </location>
</feature>
<name>A0A7G2C835_9TRYP</name>
<organism evidence="3 4">
    <name type="scientific">Angomonas deanei</name>
    <dbReference type="NCBI Taxonomy" id="59799"/>
    <lineage>
        <taxon>Eukaryota</taxon>
        <taxon>Discoba</taxon>
        <taxon>Euglenozoa</taxon>
        <taxon>Kinetoplastea</taxon>
        <taxon>Metakinetoplastina</taxon>
        <taxon>Trypanosomatida</taxon>
        <taxon>Trypanosomatidae</taxon>
        <taxon>Strigomonadinae</taxon>
        <taxon>Angomonas</taxon>
    </lineage>
</organism>
<evidence type="ECO:0000256" key="1">
    <source>
        <dbReference type="SAM" id="MobiDB-lite"/>
    </source>
</evidence>
<dbReference type="InterPro" id="IPR012340">
    <property type="entry name" value="NA-bd_OB-fold"/>
</dbReference>
<accession>A0A7G2C835</accession>
<proteinExistence type="predicted"/>
<reference evidence="3 4" key="1">
    <citation type="submission" date="2020-08" db="EMBL/GenBank/DDBJ databases">
        <authorList>
            <person name="Newling K."/>
            <person name="Davey J."/>
            <person name="Forrester S."/>
        </authorList>
    </citation>
    <scope>NUCLEOTIDE SEQUENCE [LARGE SCALE GENOMIC DNA]</scope>
    <source>
        <strain evidence="4">Crithidia deanei Carvalho (ATCC PRA-265)</strain>
    </source>
</reference>
<dbReference type="PANTHER" id="PTHR40735">
    <property type="entry name" value="RNA-EDITING COMPLEX PROTEIN MP42-RELATED"/>
    <property type="match status" value="1"/>
</dbReference>
<dbReference type="EMBL" id="LR877147">
    <property type="protein sequence ID" value="CAD2214152.1"/>
    <property type="molecule type" value="Genomic_DNA"/>
</dbReference>
<dbReference type="OrthoDB" id="272802at2759"/>
<dbReference type="Gene3D" id="2.40.50.140">
    <property type="entry name" value="Nucleic acid-binding proteins"/>
    <property type="match status" value="1"/>
</dbReference>
<gene>
    <name evidence="3" type="ORF">ADEAN_000159600</name>
</gene>
<keyword evidence="4" id="KW-1185">Reference proteome</keyword>
<dbReference type="Proteomes" id="UP000515908">
    <property type="component" value="Chromosome 03"/>
</dbReference>
<evidence type="ECO:0000256" key="2">
    <source>
        <dbReference type="SAM" id="SignalP"/>
    </source>
</evidence>
<protein>
    <submittedName>
        <fullName evidence="3">Single-strand binding protein family, putative</fullName>
    </submittedName>
</protein>
<dbReference type="AlphaFoldDB" id="A0A7G2C835"/>
<feature type="signal peptide" evidence="2">
    <location>
        <begin position="1"/>
        <end position="19"/>
    </location>
</feature>